<gene>
    <name evidence="1" type="ORF">G5B17_02195</name>
</gene>
<sequence>MASNFEKYLYDKHGVFHATLMHATDIPSAFYTMVNKDAEMENGSVSVLKPENYVEDDVFKVEAPKITDKIVILANDVKIYEEYTKRMQEESQYFIGQGERIRAFETFETDRFSLSKEAFKDETEVEVGKYVVVDGTGFKLTTVAEDPNKTAVTHGFVGYIYKQWPNGEYAVFVKRNAAVEA</sequence>
<dbReference type="EMBL" id="JAAITS010000004">
    <property type="protein sequence ID" value="NSG84269.1"/>
    <property type="molecule type" value="Genomic_DNA"/>
</dbReference>
<name>A0ABX2H276_9FIRM</name>
<evidence type="ECO:0008006" key="3">
    <source>
        <dbReference type="Google" id="ProtNLM"/>
    </source>
</evidence>
<proteinExistence type="predicted"/>
<protein>
    <recommendedName>
        <fullName evidence="3">Phage protein</fullName>
    </recommendedName>
</protein>
<comment type="caution">
    <text evidence="1">The sequence shown here is derived from an EMBL/GenBank/DDBJ whole genome shotgun (WGS) entry which is preliminary data.</text>
</comment>
<reference evidence="1 2" key="1">
    <citation type="journal article" date="2020" name="Cell Host Microbe">
        <title>Functional and Genomic Variation between Human-Derived Isolates of Lachnospiraceae Reveals Inter- and Intra-Species Diversity.</title>
        <authorList>
            <person name="Sorbara M.T."/>
            <person name="Littmann E.R."/>
            <person name="Fontana E."/>
            <person name="Moody T.U."/>
            <person name="Kohout C.E."/>
            <person name="Gjonbalaj M."/>
            <person name="Eaton V."/>
            <person name="Seok R."/>
            <person name="Leiner I.M."/>
            <person name="Pamer E.G."/>
        </authorList>
    </citation>
    <scope>NUCLEOTIDE SEQUENCE [LARGE SCALE GENOMIC DNA]</scope>
    <source>
        <strain evidence="1 2">MSK.17.74</strain>
    </source>
</reference>
<accession>A0ABX2H276</accession>
<organism evidence="1 2">
    <name type="scientific">Blautia faecis</name>
    <dbReference type="NCBI Taxonomy" id="871665"/>
    <lineage>
        <taxon>Bacteria</taxon>
        <taxon>Bacillati</taxon>
        <taxon>Bacillota</taxon>
        <taxon>Clostridia</taxon>
        <taxon>Lachnospirales</taxon>
        <taxon>Lachnospiraceae</taxon>
        <taxon>Blautia</taxon>
    </lineage>
</organism>
<keyword evidence="2" id="KW-1185">Reference proteome</keyword>
<evidence type="ECO:0000313" key="1">
    <source>
        <dbReference type="EMBL" id="NSG84269.1"/>
    </source>
</evidence>
<dbReference type="RefSeq" id="WP_173769258.1">
    <property type="nucleotide sequence ID" value="NZ_JAAITS010000004.1"/>
</dbReference>
<evidence type="ECO:0000313" key="2">
    <source>
        <dbReference type="Proteomes" id="UP001644719"/>
    </source>
</evidence>
<dbReference type="Proteomes" id="UP001644719">
    <property type="component" value="Unassembled WGS sequence"/>
</dbReference>